<dbReference type="InterPro" id="IPR037522">
    <property type="entry name" value="HD_GYP_dom"/>
</dbReference>
<dbReference type="Pfam" id="PF13487">
    <property type="entry name" value="HD_5"/>
    <property type="match status" value="1"/>
</dbReference>
<dbReference type="SUPFAM" id="SSF109604">
    <property type="entry name" value="HD-domain/PDEase-like"/>
    <property type="match status" value="1"/>
</dbReference>
<evidence type="ECO:0000259" key="1">
    <source>
        <dbReference type="PROSITE" id="PS51832"/>
    </source>
</evidence>
<name>C6LBY8_9FIRM</name>
<dbReference type="STRING" id="168384.SAMN05660368_00516"/>
<proteinExistence type="predicted"/>
<dbReference type="AlphaFoldDB" id="C6LBY8"/>
<feature type="domain" description="HD-GYP" evidence="1">
    <location>
        <begin position="1"/>
        <end position="192"/>
    </location>
</feature>
<dbReference type="Gene3D" id="1.10.3210.10">
    <property type="entry name" value="Hypothetical protein af1432"/>
    <property type="match status" value="1"/>
</dbReference>
<reference evidence="2" key="1">
    <citation type="submission" date="2009-07" db="EMBL/GenBank/DDBJ databases">
        <authorList>
            <person name="Weinstock G."/>
            <person name="Sodergren E."/>
            <person name="Clifton S."/>
            <person name="Fulton L."/>
            <person name="Fulton B."/>
            <person name="Courtney L."/>
            <person name="Fronick C."/>
            <person name="Harrison M."/>
            <person name="Strong C."/>
            <person name="Farmer C."/>
            <person name="Delahaunty K."/>
            <person name="Markovic C."/>
            <person name="Hall O."/>
            <person name="Minx P."/>
            <person name="Tomlinson C."/>
            <person name="Mitreva M."/>
            <person name="Nelson J."/>
            <person name="Hou S."/>
            <person name="Wollam A."/>
            <person name="Pepin K.H."/>
            <person name="Johnson M."/>
            <person name="Bhonagiri V."/>
            <person name="Nash W.E."/>
            <person name="Warren W."/>
            <person name="Chinwalla A."/>
            <person name="Mardis E.R."/>
            <person name="Wilson R.K."/>
        </authorList>
    </citation>
    <scope>NUCLEOTIDE SEQUENCE [LARGE SCALE GENOMIC DNA]</scope>
    <source>
        <strain evidence="2">DSM 14469</strain>
    </source>
</reference>
<dbReference type="PANTHER" id="PTHR43155:SF2">
    <property type="entry name" value="CYCLIC DI-GMP PHOSPHODIESTERASE PA4108"/>
    <property type="match status" value="1"/>
</dbReference>
<dbReference type="SMART" id="SM00471">
    <property type="entry name" value="HDc"/>
    <property type="match status" value="1"/>
</dbReference>
<evidence type="ECO:0000313" key="3">
    <source>
        <dbReference type="Proteomes" id="UP000005561"/>
    </source>
</evidence>
<protein>
    <submittedName>
        <fullName evidence="2">HD domain protein</fullName>
    </submittedName>
</protein>
<organism evidence="2 3">
    <name type="scientific">Marvinbryantia formatexigens DSM 14469</name>
    <dbReference type="NCBI Taxonomy" id="478749"/>
    <lineage>
        <taxon>Bacteria</taxon>
        <taxon>Bacillati</taxon>
        <taxon>Bacillota</taxon>
        <taxon>Clostridia</taxon>
        <taxon>Lachnospirales</taxon>
        <taxon>Lachnospiraceae</taxon>
        <taxon>Marvinbryantia</taxon>
    </lineage>
</organism>
<dbReference type="EMBL" id="ACCL02000004">
    <property type="protein sequence ID" value="EET61941.1"/>
    <property type="molecule type" value="Genomic_DNA"/>
</dbReference>
<keyword evidence="3" id="KW-1185">Reference proteome</keyword>
<dbReference type="Proteomes" id="UP000005561">
    <property type="component" value="Unassembled WGS sequence"/>
</dbReference>
<accession>C6LBY8</accession>
<evidence type="ECO:0000313" key="2">
    <source>
        <dbReference type="EMBL" id="EET61941.1"/>
    </source>
</evidence>
<gene>
    <name evidence="2" type="ORF">BRYFOR_06135</name>
</gene>
<dbReference type="eggNOG" id="COG2206">
    <property type="taxonomic scope" value="Bacteria"/>
</dbReference>
<comment type="caution">
    <text evidence="2">The sequence shown here is derived from an EMBL/GenBank/DDBJ whole genome shotgun (WGS) entry which is preliminary data.</text>
</comment>
<dbReference type="PANTHER" id="PTHR43155">
    <property type="entry name" value="CYCLIC DI-GMP PHOSPHODIESTERASE PA4108-RELATED"/>
    <property type="match status" value="1"/>
</dbReference>
<dbReference type="PROSITE" id="PS51832">
    <property type="entry name" value="HD_GYP"/>
    <property type="match status" value="1"/>
</dbReference>
<dbReference type="InterPro" id="IPR003607">
    <property type="entry name" value="HD/PDEase_dom"/>
</dbReference>
<dbReference type="CDD" id="cd00077">
    <property type="entry name" value="HDc"/>
    <property type="match status" value="1"/>
</dbReference>
<sequence length="192" mass="21773">MSKKGMEAKKYHIIQTDMQKEIMHGICVSNLACRVGRQLGLPEDTCHQLAVAGLVHDIGKLEIMKYIYSRDEGTPLHVEELRYVRTHPALGYVILNEEGYSPEIAQWILYHHENYDGSGYPSNKSGEEIPLGARILRVCDVYAALTTNRSYRGAFDSGTAVRLMIDEVKNFDMKVFLAFLEVIHENDGQPEE</sequence>